<evidence type="ECO:0000313" key="3">
    <source>
        <dbReference type="Proteomes" id="UP000541610"/>
    </source>
</evidence>
<accession>A0A7J6PPX4</accession>
<protein>
    <submittedName>
        <fullName evidence="2">Uncharacterized protein</fullName>
    </submittedName>
</protein>
<proteinExistence type="predicted"/>
<organism evidence="2 3">
    <name type="scientific">Perkinsus olseni</name>
    <name type="common">Perkinsus atlanticus</name>
    <dbReference type="NCBI Taxonomy" id="32597"/>
    <lineage>
        <taxon>Eukaryota</taxon>
        <taxon>Sar</taxon>
        <taxon>Alveolata</taxon>
        <taxon>Perkinsozoa</taxon>
        <taxon>Perkinsea</taxon>
        <taxon>Perkinsida</taxon>
        <taxon>Perkinsidae</taxon>
        <taxon>Perkinsus</taxon>
    </lineage>
</organism>
<sequence length="537" mass="60057">MGVCSSSAASEHPKRHAGDSPDFEAALKEMVRQSKVFTSVVLYARGELDLHFAPCCDCKDLPTRLDSVPEAGIIFKGSNSNHLLEMTDDGGLVYQRTDTYRFSVPRFRAVCTLKGHIEPSDVLKYLSGNLRMKVFTPDGSLRTVGRHGERARVCMIDCSLRRFSEDGYWQLLLSPKYPTSSMESMGAAIFKVRLSSLTRIRRLNFIDEPGIFPTMLTAVVNCILIASVIEPALARRRSAVPSPAMSTFGPSPYAVPVTGPRGLNTPKTEPQRNSFDSESLPPPPPELTDPSPEPTGPSPESTGPSPESTDPSAELFTLDSSSDDAFTAMQEDIVLLKQRIDILERQSYVHTEIKSTAENECVREAGLWGFHVAMRKDHDKFCFEWHHPQQEVAIETKCSNKISETRSGDFLAVTVGDDKFKEKNKIHEAKEHFKSLDPLHHLSEKEIAEIKSLFPIPKGDHQRCAALFDFMAIHPPEGAEKGYDWIKDYYFERAQEGGNLIADWNARHGALRRKKSTLRRKPSQVGKVKPKKEEAKK</sequence>
<feature type="compositionally biased region" description="Basic residues" evidence="1">
    <location>
        <begin position="512"/>
        <end position="522"/>
    </location>
</feature>
<feature type="compositionally biased region" description="Pro residues" evidence="1">
    <location>
        <begin position="280"/>
        <end position="297"/>
    </location>
</feature>
<feature type="compositionally biased region" description="Polar residues" evidence="1">
    <location>
        <begin position="265"/>
        <end position="274"/>
    </location>
</feature>
<comment type="caution">
    <text evidence="2">The sequence shown here is derived from an EMBL/GenBank/DDBJ whole genome shotgun (WGS) entry which is preliminary data.</text>
</comment>
<gene>
    <name evidence="2" type="ORF">FOZ60_000042</name>
</gene>
<feature type="region of interest" description="Disordered" evidence="1">
    <location>
        <begin position="512"/>
        <end position="537"/>
    </location>
</feature>
<evidence type="ECO:0000313" key="2">
    <source>
        <dbReference type="EMBL" id="KAF4697690.1"/>
    </source>
</evidence>
<feature type="compositionally biased region" description="Low complexity" evidence="1">
    <location>
        <begin position="298"/>
        <end position="312"/>
    </location>
</feature>
<reference evidence="2 3" key="1">
    <citation type="submission" date="2020-04" db="EMBL/GenBank/DDBJ databases">
        <title>Perkinsus olseni comparative genomics.</title>
        <authorList>
            <person name="Bogema D.R."/>
        </authorList>
    </citation>
    <scope>NUCLEOTIDE SEQUENCE [LARGE SCALE GENOMIC DNA]</scope>
    <source>
        <strain evidence="2">00978-12</strain>
    </source>
</reference>
<feature type="region of interest" description="Disordered" evidence="1">
    <location>
        <begin position="241"/>
        <end position="317"/>
    </location>
</feature>
<evidence type="ECO:0000256" key="1">
    <source>
        <dbReference type="SAM" id="MobiDB-lite"/>
    </source>
</evidence>
<dbReference type="EMBL" id="JABANP010000001">
    <property type="protein sequence ID" value="KAF4697690.1"/>
    <property type="molecule type" value="Genomic_DNA"/>
</dbReference>
<name>A0A7J6PPX4_PEROL</name>
<dbReference type="OrthoDB" id="10455680at2759"/>
<dbReference type="Proteomes" id="UP000541610">
    <property type="component" value="Unassembled WGS sequence"/>
</dbReference>
<dbReference type="AlphaFoldDB" id="A0A7J6PPX4"/>
<feature type="region of interest" description="Disordered" evidence="1">
    <location>
        <begin position="1"/>
        <end position="20"/>
    </location>
</feature>